<comment type="caution">
    <text evidence="3">The sequence shown here is derived from an EMBL/GenBank/DDBJ whole genome shotgun (WGS) entry which is preliminary data.</text>
</comment>
<evidence type="ECO:0000313" key="4">
    <source>
        <dbReference type="Proteomes" id="UP000807025"/>
    </source>
</evidence>
<feature type="domain" description="Ketoreductase" evidence="2">
    <location>
        <begin position="6"/>
        <end position="200"/>
    </location>
</feature>
<accession>A0A9P6D2T1</accession>
<dbReference type="OrthoDB" id="498125at2759"/>
<dbReference type="PANTHER" id="PTHR42760">
    <property type="entry name" value="SHORT-CHAIN DEHYDROGENASES/REDUCTASES FAMILY MEMBER"/>
    <property type="match status" value="1"/>
</dbReference>
<dbReference type="Gene3D" id="3.40.50.720">
    <property type="entry name" value="NAD(P)-binding Rossmann-like Domain"/>
    <property type="match status" value="1"/>
</dbReference>
<dbReference type="SUPFAM" id="SSF51735">
    <property type="entry name" value="NAD(P)-binding Rossmann-fold domains"/>
    <property type="match status" value="1"/>
</dbReference>
<dbReference type="PRINTS" id="PR00080">
    <property type="entry name" value="SDRFAMILY"/>
</dbReference>
<dbReference type="AlphaFoldDB" id="A0A9P6D2T1"/>
<dbReference type="GO" id="GO:0048038">
    <property type="term" value="F:quinone binding"/>
    <property type="evidence" value="ECO:0007669"/>
    <property type="project" value="TreeGrafter"/>
</dbReference>
<reference evidence="3" key="1">
    <citation type="submission" date="2020-11" db="EMBL/GenBank/DDBJ databases">
        <authorList>
            <consortium name="DOE Joint Genome Institute"/>
            <person name="Ahrendt S."/>
            <person name="Riley R."/>
            <person name="Andreopoulos W."/>
            <person name="Labutti K."/>
            <person name="Pangilinan J."/>
            <person name="Ruiz-Duenas F.J."/>
            <person name="Barrasa J.M."/>
            <person name="Sanchez-Garcia M."/>
            <person name="Camarero S."/>
            <person name="Miyauchi S."/>
            <person name="Serrano A."/>
            <person name="Linde D."/>
            <person name="Babiker R."/>
            <person name="Drula E."/>
            <person name="Ayuso-Fernandez I."/>
            <person name="Pacheco R."/>
            <person name="Padilla G."/>
            <person name="Ferreira P."/>
            <person name="Barriuso J."/>
            <person name="Kellner H."/>
            <person name="Castanera R."/>
            <person name="Alfaro M."/>
            <person name="Ramirez L."/>
            <person name="Pisabarro A.G."/>
            <person name="Kuo A."/>
            <person name="Tritt A."/>
            <person name="Lipzen A."/>
            <person name="He G."/>
            <person name="Yan M."/>
            <person name="Ng V."/>
            <person name="Cullen D."/>
            <person name="Martin F."/>
            <person name="Rosso M.-N."/>
            <person name="Henrissat B."/>
            <person name="Hibbett D."/>
            <person name="Martinez A.T."/>
            <person name="Grigoriev I.V."/>
        </authorList>
    </citation>
    <scope>NUCLEOTIDE SEQUENCE</scope>
    <source>
        <strain evidence="3">ATCC 90797</strain>
    </source>
</reference>
<dbReference type="GO" id="GO:0006633">
    <property type="term" value="P:fatty acid biosynthetic process"/>
    <property type="evidence" value="ECO:0007669"/>
    <property type="project" value="TreeGrafter"/>
</dbReference>
<evidence type="ECO:0000259" key="2">
    <source>
        <dbReference type="SMART" id="SM00822"/>
    </source>
</evidence>
<evidence type="ECO:0000313" key="3">
    <source>
        <dbReference type="EMBL" id="KAF9488917.1"/>
    </source>
</evidence>
<evidence type="ECO:0000256" key="1">
    <source>
        <dbReference type="ARBA" id="ARBA00006484"/>
    </source>
</evidence>
<comment type="similarity">
    <text evidence="1">Belongs to the short-chain dehydrogenases/reductases (SDR) family.</text>
</comment>
<dbReference type="FunFam" id="3.40.50.720:FF:000084">
    <property type="entry name" value="Short-chain dehydrogenase reductase"/>
    <property type="match status" value="1"/>
</dbReference>
<dbReference type="InterPro" id="IPR002347">
    <property type="entry name" value="SDR_fam"/>
</dbReference>
<name>A0A9P6D2T1_PLEER</name>
<dbReference type="InterPro" id="IPR057326">
    <property type="entry name" value="KR_dom"/>
</dbReference>
<dbReference type="PRINTS" id="PR00081">
    <property type="entry name" value="GDHRDH"/>
</dbReference>
<proteinExistence type="inferred from homology"/>
<dbReference type="EMBL" id="MU154691">
    <property type="protein sequence ID" value="KAF9488917.1"/>
    <property type="molecule type" value="Genomic_DNA"/>
</dbReference>
<dbReference type="SMART" id="SM00822">
    <property type="entry name" value="PKS_KR"/>
    <property type="match status" value="1"/>
</dbReference>
<dbReference type="NCBIfam" id="NF005559">
    <property type="entry name" value="PRK07231.1"/>
    <property type="match status" value="1"/>
</dbReference>
<sequence length="269" mass="28559">MSISKGVAIVTGASRGIGRAIALRLAHDGYALAINDIPSNLPMLNSVKAEIESITYGGQKTKALSITADVREEEQVKAMVEQTVKDLGSVDVMVANAGILQAMTPMVDTPSKDFDQTFAVNVRGVFFCYKYAAKQMIAQHQQRGGAAGGNIIGASSAVAKQASPGFAAYSASKWAVRGLTQASALELAPYGIRVNAYAPGYIDTKMVEELSTGHKREHKQFLAEESQNVPLGHMGTPEDVANLVSFLVSDKASYITGQSMSVNGGFFFD</sequence>
<gene>
    <name evidence="3" type="ORF">BDN71DRAFT_400205</name>
</gene>
<dbReference type="PANTHER" id="PTHR42760:SF121">
    <property type="entry name" value="3-OXOACYL-(ACYL-CARRIER-PROTEIN) REDUCTASE"/>
    <property type="match status" value="1"/>
</dbReference>
<dbReference type="GO" id="GO:0016616">
    <property type="term" value="F:oxidoreductase activity, acting on the CH-OH group of donors, NAD or NADP as acceptor"/>
    <property type="evidence" value="ECO:0007669"/>
    <property type="project" value="TreeGrafter"/>
</dbReference>
<dbReference type="Proteomes" id="UP000807025">
    <property type="component" value="Unassembled WGS sequence"/>
</dbReference>
<keyword evidence="4" id="KW-1185">Reference proteome</keyword>
<dbReference type="InterPro" id="IPR036291">
    <property type="entry name" value="NAD(P)-bd_dom_sf"/>
</dbReference>
<protein>
    <submittedName>
        <fullName evidence="3">Short chain oxidoreductase</fullName>
    </submittedName>
</protein>
<organism evidence="3 4">
    <name type="scientific">Pleurotus eryngii</name>
    <name type="common">Boletus of the steppes</name>
    <dbReference type="NCBI Taxonomy" id="5323"/>
    <lineage>
        <taxon>Eukaryota</taxon>
        <taxon>Fungi</taxon>
        <taxon>Dikarya</taxon>
        <taxon>Basidiomycota</taxon>
        <taxon>Agaricomycotina</taxon>
        <taxon>Agaricomycetes</taxon>
        <taxon>Agaricomycetidae</taxon>
        <taxon>Agaricales</taxon>
        <taxon>Pleurotineae</taxon>
        <taxon>Pleurotaceae</taxon>
        <taxon>Pleurotus</taxon>
    </lineage>
</organism>
<dbReference type="Pfam" id="PF13561">
    <property type="entry name" value="adh_short_C2"/>
    <property type="match status" value="1"/>
</dbReference>